<name>A0A062VEG0_9PROT</name>
<dbReference type="Proteomes" id="UP000027100">
    <property type="component" value="Unassembled WGS sequence"/>
</dbReference>
<dbReference type="PANTHER" id="PTHR43072">
    <property type="entry name" value="N-ACETYLTRANSFERASE"/>
    <property type="match status" value="1"/>
</dbReference>
<dbReference type="AlphaFoldDB" id="A0A062VEG0"/>
<dbReference type="RefSeq" id="WP_084324439.1">
    <property type="nucleotide sequence ID" value="NZ_ARYM01000032.1"/>
</dbReference>
<comment type="caution">
    <text evidence="2">The sequence shown here is derived from an EMBL/GenBank/DDBJ whole genome shotgun (WGS) entry which is preliminary data.</text>
</comment>
<organism evidence="2 3">
    <name type="scientific">Hyphomonas polymorpha PS728</name>
    <dbReference type="NCBI Taxonomy" id="1280954"/>
    <lineage>
        <taxon>Bacteria</taxon>
        <taxon>Pseudomonadati</taxon>
        <taxon>Pseudomonadota</taxon>
        <taxon>Alphaproteobacteria</taxon>
        <taxon>Hyphomonadales</taxon>
        <taxon>Hyphomonadaceae</taxon>
        <taxon>Hyphomonas</taxon>
    </lineage>
</organism>
<protein>
    <submittedName>
        <fullName evidence="2">Acetyltransferase</fullName>
    </submittedName>
</protein>
<reference evidence="2 3" key="1">
    <citation type="journal article" date="2014" name="Antonie Van Leeuwenhoek">
        <title>Hyphomonas beringensis sp. nov. and Hyphomonas chukchiensis sp. nov., isolated from surface seawater of the Bering Sea and Chukchi Sea.</title>
        <authorList>
            <person name="Li C."/>
            <person name="Lai Q."/>
            <person name="Li G."/>
            <person name="Dong C."/>
            <person name="Wang J."/>
            <person name="Liao Y."/>
            <person name="Shao Z."/>
        </authorList>
    </citation>
    <scope>NUCLEOTIDE SEQUENCE [LARGE SCALE GENOMIC DNA]</scope>
    <source>
        <strain evidence="2 3">PS728</strain>
    </source>
</reference>
<dbReference type="PANTHER" id="PTHR43072:SF8">
    <property type="entry name" value="ACYLTRANSFERASE FABY-RELATED"/>
    <property type="match status" value="1"/>
</dbReference>
<gene>
    <name evidence="2" type="ORF">HPO_18043</name>
</gene>
<dbReference type="InterPro" id="IPR016181">
    <property type="entry name" value="Acyl_CoA_acyltransferase"/>
</dbReference>
<dbReference type="GO" id="GO:0016747">
    <property type="term" value="F:acyltransferase activity, transferring groups other than amino-acyl groups"/>
    <property type="evidence" value="ECO:0007669"/>
    <property type="project" value="InterPro"/>
</dbReference>
<dbReference type="STRING" id="1280954.HPO_18043"/>
<evidence type="ECO:0000313" key="3">
    <source>
        <dbReference type="Proteomes" id="UP000027100"/>
    </source>
</evidence>
<dbReference type="InterPro" id="IPR000182">
    <property type="entry name" value="GNAT_dom"/>
</dbReference>
<keyword evidence="3" id="KW-1185">Reference proteome</keyword>
<dbReference type="OrthoDB" id="5459937at2"/>
<proteinExistence type="predicted"/>
<evidence type="ECO:0000313" key="2">
    <source>
        <dbReference type="EMBL" id="KCZ96853.1"/>
    </source>
</evidence>
<accession>A0A062VEG0</accession>
<dbReference type="EMBL" id="ARYM01000032">
    <property type="protein sequence ID" value="KCZ96853.1"/>
    <property type="molecule type" value="Genomic_DNA"/>
</dbReference>
<sequence length="190" mass="20853">MGYALKSETSTGWPDAALHIRDADDADIEAIQAIYANYVLTSSATFEEIPPSVPEMKLRRANVLAAGLPFLVAEIDHQVIGFSYASPYRSRSAYKYTVEDSIYVSDVFGGRGVGSALLSQLIARCEAGPWRQMLAVMGTSRNEACMALHRSLGFSNVGTLKAVGLKFGQWEDTVMMQRHLGEGEWSLPRE</sequence>
<evidence type="ECO:0000259" key="1">
    <source>
        <dbReference type="PROSITE" id="PS51186"/>
    </source>
</evidence>
<dbReference type="PROSITE" id="PS51186">
    <property type="entry name" value="GNAT"/>
    <property type="match status" value="1"/>
</dbReference>
<dbReference type="PATRIC" id="fig|1280954.3.peg.3634"/>
<feature type="domain" description="N-acetyltransferase" evidence="1">
    <location>
        <begin position="18"/>
        <end position="181"/>
    </location>
</feature>
<keyword evidence="2" id="KW-0808">Transferase</keyword>
<dbReference type="Gene3D" id="3.40.630.30">
    <property type="match status" value="1"/>
</dbReference>
<dbReference type="CDD" id="cd04301">
    <property type="entry name" value="NAT_SF"/>
    <property type="match status" value="1"/>
</dbReference>
<dbReference type="SUPFAM" id="SSF55729">
    <property type="entry name" value="Acyl-CoA N-acyltransferases (Nat)"/>
    <property type="match status" value="1"/>
</dbReference>
<dbReference type="eggNOG" id="COG1247">
    <property type="taxonomic scope" value="Bacteria"/>
</dbReference>
<dbReference type="Pfam" id="PF00583">
    <property type="entry name" value="Acetyltransf_1"/>
    <property type="match status" value="1"/>
</dbReference>